<dbReference type="Pfam" id="PF07690">
    <property type="entry name" value="MFS_1"/>
    <property type="match status" value="1"/>
</dbReference>
<evidence type="ECO:0000256" key="6">
    <source>
        <dbReference type="SAM" id="Phobius"/>
    </source>
</evidence>
<evidence type="ECO:0000256" key="1">
    <source>
        <dbReference type="ARBA" id="ARBA00004141"/>
    </source>
</evidence>
<evidence type="ECO:0000256" key="2">
    <source>
        <dbReference type="ARBA" id="ARBA00022692"/>
    </source>
</evidence>
<feature type="transmembrane region" description="Helical" evidence="6">
    <location>
        <begin position="421"/>
        <end position="446"/>
    </location>
</feature>
<feature type="transmembrane region" description="Helical" evidence="6">
    <location>
        <begin position="394"/>
        <end position="415"/>
    </location>
</feature>
<feature type="transmembrane region" description="Helical" evidence="6">
    <location>
        <begin position="491"/>
        <end position="509"/>
    </location>
</feature>
<accession>A0AAD4C5B1</accession>
<dbReference type="PANTHER" id="PTHR23502:SF134">
    <property type="entry name" value="MAJOR FACILITATOR SUPERFAMILY (MFS) PROFILE DOMAIN-CONTAINING PROTEIN-RELATED"/>
    <property type="match status" value="1"/>
</dbReference>
<dbReference type="GO" id="GO:0005886">
    <property type="term" value="C:plasma membrane"/>
    <property type="evidence" value="ECO:0007669"/>
    <property type="project" value="TreeGrafter"/>
</dbReference>
<comment type="subcellular location">
    <subcellularLocation>
        <location evidence="1">Membrane</location>
        <topology evidence="1">Multi-pass membrane protein</topology>
    </subcellularLocation>
</comment>
<feature type="region of interest" description="Disordered" evidence="5">
    <location>
        <begin position="1"/>
        <end position="23"/>
    </location>
</feature>
<feature type="transmembrane region" description="Helical" evidence="6">
    <location>
        <begin position="245"/>
        <end position="263"/>
    </location>
</feature>
<dbReference type="SUPFAM" id="SSF103473">
    <property type="entry name" value="MFS general substrate transporter"/>
    <property type="match status" value="1"/>
</dbReference>
<dbReference type="AlphaFoldDB" id="A0AAD4C5B1"/>
<keyword evidence="2 6" id="KW-0812">Transmembrane</keyword>
<gene>
    <name evidence="8" type="ORF">L210DRAFT_3524665</name>
</gene>
<dbReference type="Gene3D" id="1.20.1250.20">
    <property type="entry name" value="MFS general substrate transporter like domains"/>
    <property type="match status" value="1"/>
</dbReference>
<feature type="transmembrane region" description="Helical" evidence="6">
    <location>
        <begin position="467"/>
        <end position="485"/>
    </location>
</feature>
<keyword evidence="3 6" id="KW-1133">Transmembrane helix</keyword>
<dbReference type="GO" id="GO:0022857">
    <property type="term" value="F:transmembrane transporter activity"/>
    <property type="evidence" value="ECO:0007669"/>
    <property type="project" value="InterPro"/>
</dbReference>
<comment type="caution">
    <text evidence="8">The sequence shown here is derived from an EMBL/GenBank/DDBJ whole genome shotgun (WGS) entry which is preliminary data.</text>
</comment>
<feature type="transmembrane region" description="Helical" evidence="6">
    <location>
        <begin position="85"/>
        <end position="107"/>
    </location>
</feature>
<evidence type="ECO:0000259" key="7">
    <source>
        <dbReference type="PROSITE" id="PS50850"/>
    </source>
</evidence>
<organism evidence="8 9">
    <name type="scientific">Boletus edulis BED1</name>
    <dbReference type="NCBI Taxonomy" id="1328754"/>
    <lineage>
        <taxon>Eukaryota</taxon>
        <taxon>Fungi</taxon>
        <taxon>Dikarya</taxon>
        <taxon>Basidiomycota</taxon>
        <taxon>Agaricomycotina</taxon>
        <taxon>Agaricomycetes</taxon>
        <taxon>Agaricomycetidae</taxon>
        <taxon>Boletales</taxon>
        <taxon>Boletineae</taxon>
        <taxon>Boletaceae</taxon>
        <taxon>Boletoideae</taxon>
        <taxon>Boletus</taxon>
    </lineage>
</organism>
<name>A0AAD4C5B1_BOLED</name>
<evidence type="ECO:0000256" key="5">
    <source>
        <dbReference type="SAM" id="MobiDB-lite"/>
    </source>
</evidence>
<feature type="transmembrane region" description="Helical" evidence="6">
    <location>
        <begin position="353"/>
        <end position="373"/>
    </location>
</feature>
<feature type="transmembrane region" description="Helical" evidence="6">
    <location>
        <begin position="319"/>
        <end position="341"/>
    </location>
</feature>
<feature type="transmembrane region" description="Helical" evidence="6">
    <location>
        <begin position="176"/>
        <end position="200"/>
    </location>
</feature>
<dbReference type="InterPro" id="IPR020846">
    <property type="entry name" value="MFS_dom"/>
</dbReference>
<proteinExistence type="predicted"/>
<dbReference type="EMBL" id="WHUW01000003">
    <property type="protein sequence ID" value="KAF8449362.1"/>
    <property type="molecule type" value="Genomic_DNA"/>
</dbReference>
<feature type="transmembrane region" description="Helical" evidence="6">
    <location>
        <begin position="119"/>
        <end position="140"/>
    </location>
</feature>
<dbReference type="InterPro" id="IPR036259">
    <property type="entry name" value="MFS_trans_sf"/>
</dbReference>
<evidence type="ECO:0000256" key="3">
    <source>
        <dbReference type="ARBA" id="ARBA00022989"/>
    </source>
</evidence>
<dbReference type="Proteomes" id="UP001194468">
    <property type="component" value="Unassembled WGS sequence"/>
</dbReference>
<feature type="transmembrane region" description="Helical" evidence="6">
    <location>
        <begin position="152"/>
        <end position="170"/>
    </location>
</feature>
<sequence length="547" mass="60425">MSTLTTPNELHASRASSSEHSLTATHVGNDTASQSNFCESLSDAEKCSFPVLGSSSASLRTDPIYVEFMVNDPRNPVTSSRFKKWCITLVVCGFTGITATASSSFAMGTESMVHDLHCTQFQATIALCVYPLGFALVPLFSTAFSEEVGRKPIYLVTAFASVLCYVLAAMSNTIHLAIVARALGGAFASTGATLVGGTIADIWEPAERGFPMSFFTFVNMACTGFGPMVSGWIEYEPRLQWRWIQWLHAIFSGVYFVIAMFTMKETRQSIILRCLAQEMRKETGDPRYRARVEETQPELRELMWISCTRPIRVLLTEPIATSISLWVFFMWGVLFCLISSVSPLFKTLYGFNTGQSGMVFSTIVVGALIGLSANVYGDKLYRQNVARKGPEARLYITCLVAVLFPLAMFMFAWTASQQIHWIWPTIALTIFMFGAFIAYLVVFLYLADCYGPYASSALAGQSLCRNMGSFIFPLFANYMFADLTYKWSNTLFAGIALVIVPIPFVLFFYGSSLRRRSPLCSKVMSSGQVAMSSADTGINTDTPRLPG</sequence>
<keyword evidence="4 6" id="KW-0472">Membrane</keyword>
<feature type="transmembrane region" description="Helical" evidence="6">
    <location>
        <begin position="212"/>
        <end position="233"/>
    </location>
</feature>
<reference evidence="8" key="1">
    <citation type="submission" date="2019-10" db="EMBL/GenBank/DDBJ databases">
        <authorList>
            <consortium name="DOE Joint Genome Institute"/>
            <person name="Kuo A."/>
            <person name="Miyauchi S."/>
            <person name="Kiss E."/>
            <person name="Drula E."/>
            <person name="Kohler A."/>
            <person name="Sanchez-Garcia M."/>
            <person name="Andreopoulos B."/>
            <person name="Barry K.W."/>
            <person name="Bonito G."/>
            <person name="Buee M."/>
            <person name="Carver A."/>
            <person name="Chen C."/>
            <person name="Cichocki N."/>
            <person name="Clum A."/>
            <person name="Culley D."/>
            <person name="Crous P.W."/>
            <person name="Fauchery L."/>
            <person name="Girlanda M."/>
            <person name="Hayes R."/>
            <person name="Keri Z."/>
            <person name="LaButti K."/>
            <person name="Lipzen A."/>
            <person name="Lombard V."/>
            <person name="Magnuson J."/>
            <person name="Maillard F."/>
            <person name="Morin E."/>
            <person name="Murat C."/>
            <person name="Nolan M."/>
            <person name="Ohm R."/>
            <person name="Pangilinan J."/>
            <person name="Pereira M."/>
            <person name="Perotto S."/>
            <person name="Peter M."/>
            <person name="Riley R."/>
            <person name="Sitrit Y."/>
            <person name="Stielow B."/>
            <person name="Szollosi G."/>
            <person name="Zifcakova L."/>
            <person name="Stursova M."/>
            <person name="Spatafora J.W."/>
            <person name="Tedersoo L."/>
            <person name="Vaario L.-M."/>
            <person name="Yamada A."/>
            <person name="Yan M."/>
            <person name="Wang P."/>
            <person name="Xu J."/>
            <person name="Bruns T."/>
            <person name="Baldrian P."/>
            <person name="Vilgalys R."/>
            <person name="Henrissat B."/>
            <person name="Grigoriev I.V."/>
            <person name="Hibbett D."/>
            <person name="Nagy L.G."/>
            <person name="Martin F.M."/>
        </authorList>
    </citation>
    <scope>NUCLEOTIDE SEQUENCE</scope>
    <source>
        <strain evidence="8">BED1</strain>
    </source>
</reference>
<feature type="domain" description="Major facilitator superfamily (MFS) profile" evidence="7">
    <location>
        <begin position="87"/>
        <end position="513"/>
    </location>
</feature>
<dbReference type="FunFam" id="1.20.1250.20:FF:000082">
    <property type="entry name" value="MFS multidrug transporter, putative"/>
    <property type="match status" value="1"/>
</dbReference>
<evidence type="ECO:0000313" key="9">
    <source>
        <dbReference type="Proteomes" id="UP001194468"/>
    </source>
</evidence>
<dbReference type="PANTHER" id="PTHR23502">
    <property type="entry name" value="MAJOR FACILITATOR SUPERFAMILY"/>
    <property type="match status" value="1"/>
</dbReference>
<evidence type="ECO:0000313" key="8">
    <source>
        <dbReference type="EMBL" id="KAF8449362.1"/>
    </source>
</evidence>
<dbReference type="InterPro" id="IPR011701">
    <property type="entry name" value="MFS"/>
</dbReference>
<reference evidence="8" key="2">
    <citation type="journal article" date="2020" name="Nat. Commun.">
        <title>Large-scale genome sequencing of mycorrhizal fungi provides insights into the early evolution of symbiotic traits.</title>
        <authorList>
            <person name="Miyauchi S."/>
            <person name="Kiss E."/>
            <person name="Kuo A."/>
            <person name="Drula E."/>
            <person name="Kohler A."/>
            <person name="Sanchez-Garcia M."/>
            <person name="Morin E."/>
            <person name="Andreopoulos B."/>
            <person name="Barry K.W."/>
            <person name="Bonito G."/>
            <person name="Buee M."/>
            <person name="Carver A."/>
            <person name="Chen C."/>
            <person name="Cichocki N."/>
            <person name="Clum A."/>
            <person name="Culley D."/>
            <person name="Crous P.W."/>
            <person name="Fauchery L."/>
            <person name="Girlanda M."/>
            <person name="Hayes R.D."/>
            <person name="Keri Z."/>
            <person name="LaButti K."/>
            <person name="Lipzen A."/>
            <person name="Lombard V."/>
            <person name="Magnuson J."/>
            <person name="Maillard F."/>
            <person name="Murat C."/>
            <person name="Nolan M."/>
            <person name="Ohm R.A."/>
            <person name="Pangilinan J."/>
            <person name="Pereira M.F."/>
            <person name="Perotto S."/>
            <person name="Peter M."/>
            <person name="Pfister S."/>
            <person name="Riley R."/>
            <person name="Sitrit Y."/>
            <person name="Stielow J.B."/>
            <person name="Szollosi G."/>
            <person name="Zifcakova L."/>
            <person name="Stursova M."/>
            <person name="Spatafora J.W."/>
            <person name="Tedersoo L."/>
            <person name="Vaario L.M."/>
            <person name="Yamada A."/>
            <person name="Yan M."/>
            <person name="Wang P."/>
            <person name="Xu J."/>
            <person name="Bruns T."/>
            <person name="Baldrian P."/>
            <person name="Vilgalys R."/>
            <person name="Dunand C."/>
            <person name="Henrissat B."/>
            <person name="Grigoriev I.V."/>
            <person name="Hibbett D."/>
            <person name="Nagy L.G."/>
            <person name="Martin F.M."/>
        </authorList>
    </citation>
    <scope>NUCLEOTIDE SEQUENCE</scope>
    <source>
        <strain evidence="8">BED1</strain>
    </source>
</reference>
<dbReference type="PROSITE" id="PS50850">
    <property type="entry name" value="MFS"/>
    <property type="match status" value="1"/>
</dbReference>
<keyword evidence="9" id="KW-1185">Reference proteome</keyword>
<evidence type="ECO:0000256" key="4">
    <source>
        <dbReference type="ARBA" id="ARBA00023136"/>
    </source>
</evidence>
<protein>
    <submittedName>
        <fullName evidence="8">Major facilitator superfamily domain-containing protein</fullName>
    </submittedName>
</protein>